<keyword evidence="2" id="KW-1185">Reference proteome</keyword>
<dbReference type="OrthoDB" id="5326346at2759"/>
<dbReference type="Proteomes" id="UP000799771">
    <property type="component" value="Unassembled WGS sequence"/>
</dbReference>
<evidence type="ECO:0000313" key="2">
    <source>
        <dbReference type="Proteomes" id="UP000799771"/>
    </source>
</evidence>
<protein>
    <recommendedName>
        <fullName evidence="3">BTB domain-containing protein</fullName>
    </recommendedName>
</protein>
<evidence type="ECO:0008006" key="3">
    <source>
        <dbReference type="Google" id="ProtNLM"/>
    </source>
</evidence>
<reference evidence="1" key="1">
    <citation type="journal article" date="2020" name="Stud. Mycol.">
        <title>101 Dothideomycetes genomes: a test case for predicting lifestyles and emergence of pathogens.</title>
        <authorList>
            <person name="Haridas S."/>
            <person name="Albert R."/>
            <person name="Binder M."/>
            <person name="Bloem J."/>
            <person name="Labutti K."/>
            <person name="Salamov A."/>
            <person name="Andreopoulos B."/>
            <person name="Baker S."/>
            <person name="Barry K."/>
            <person name="Bills G."/>
            <person name="Bluhm B."/>
            <person name="Cannon C."/>
            <person name="Castanera R."/>
            <person name="Culley D."/>
            <person name="Daum C."/>
            <person name="Ezra D."/>
            <person name="Gonzalez J."/>
            <person name="Henrissat B."/>
            <person name="Kuo A."/>
            <person name="Liang C."/>
            <person name="Lipzen A."/>
            <person name="Lutzoni F."/>
            <person name="Magnuson J."/>
            <person name="Mondo S."/>
            <person name="Nolan M."/>
            <person name="Ohm R."/>
            <person name="Pangilinan J."/>
            <person name="Park H.-J."/>
            <person name="Ramirez L."/>
            <person name="Alfaro M."/>
            <person name="Sun H."/>
            <person name="Tritt A."/>
            <person name="Yoshinaga Y."/>
            <person name="Zwiers L.-H."/>
            <person name="Turgeon B."/>
            <person name="Goodwin S."/>
            <person name="Spatafora J."/>
            <person name="Crous P."/>
            <person name="Grigoriev I."/>
        </authorList>
    </citation>
    <scope>NUCLEOTIDE SEQUENCE</scope>
    <source>
        <strain evidence="1">CBS 119687</strain>
    </source>
</reference>
<name>A0A6A6A9C5_9PLEO</name>
<dbReference type="GeneID" id="54413765"/>
<sequence length="282" mass="32397">MLASSWFKRALTKEKWSESGRHESDGRFHVYAEDWDAEAFLIVLNIFHLRNRQVPRTVTLEMLAKVAVLVDYYECGEAIEVFTTMWLHDLKQMPMPTTLCRELILWIWVAWTFELSEQFKLATMVAISQSAVTIQTLGLPIPSKISSEIVRKRYQVIESVIEPLHALLDKYRNSKYVCPRNDDLSFQCGSFLLGALTRELDRLDLFSPRPEIPFYKITFDSLCKLVQNIMSPEWRHSGYSSHGYSSQNILHACSLKTEVTGIVNKATAGLEGLDHDAIGYRT</sequence>
<dbReference type="AlphaFoldDB" id="A0A6A6A9C5"/>
<accession>A0A6A6A9C5</accession>
<dbReference type="RefSeq" id="XP_033521837.1">
    <property type="nucleotide sequence ID" value="XM_033673333.1"/>
</dbReference>
<proteinExistence type="predicted"/>
<organism evidence="1 2">
    <name type="scientific">Dothidotthia symphoricarpi CBS 119687</name>
    <dbReference type="NCBI Taxonomy" id="1392245"/>
    <lineage>
        <taxon>Eukaryota</taxon>
        <taxon>Fungi</taxon>
        <taxon>Dikarya</taxon>
        <taxon>Ascomycota</taxon>
        <taxon>Pezizomycotina</taxon>
        <taxon>Dothideomycetes</taxon>
        <taxon>Pleosporomycetidae</taxon>
        <taxon>Pleosporales</taxon>
        <taxon>Dothidotthiaceae</taxon>
        <taxon>Dothidotthia</taxon>
    </lineage>
</organism>
<evidence type="ECO:0000313" key="1">
    <source>
        <dbReference type="EMBL" id="KAF2127448.1"/>
    </source>
</evidence>
<gene>
    <name evidence="1" type="ORF">P153DRAFT_67816</name>
</gene>
<dbReference type="EMBL" id="ML977511">
    <property type="protein sequence ID" value="KAF2127448.1"/>
    <property type="molecule type" value="Genomic_DNA"/>
</dbReference>